<keyword evidence="9" id="KW-0443">Lipid metabolism</keyword>
<evidence type="ECO:0000256" key="1">
    <source>
        <dbReference type="ARBA" id="ARBA00004651"/>
    </source>
</evidence>
<dbReference type="GO" id="GO:0022857">
    <property type="term" value="F:transmembrane transporter activity"/>
    <property type="evidence" value="ECO:0007669"/>
    <property type="project" value="InterPro"/>
</dbReference>
<dbReference type="InterPro" id="IPR000390">
    <property type="entry name" value="Small_drug/metabolite_transptr"/>
</dbReference>
<feature type="transmembrane region" description="Helical" evidence="11">
    <location>
        <begin position="53"/>
        <end position="73"/>
    </location>
</feature>
<dbReference type="RefSeq" id="WP_152153101.1">
    <property type="nucleotide sequence ID" value="NZ_WELC01000014.1"/>
</dbReference>
<keyword evidence="3" id="KW-0444">Lipid biosynthesis</keyword>
<evidence type="ECO:0000256" key="5">
    <source>
        <dbReference type="ARBA" id="ARBA00022556"/>
    </source>
</evidence>
<dbReference type="AlphaFoldDB" id="A0A7V7YFB8"/>
<feature type="transmembrane region" description="Helical" evidence="11">
    <location>
        <begin position="105"/>
        <end position="122"/>
    </location>
</feature>
<dbReference type="Gene3D" id="1.10.3730.20">
    <property type="match status" value="1"/>
</dbReference>
<evidence type="ECO:0000256" key="9">
    <source>
        <dbReference type="ARBA" id="ARBA00023098"/>
    </source>
</evidence>
<dbReference type="GO" id="GO:0005886">
    <property type="term" value="C:plasma membrane"/>
    <property type="evidence" value="ECO:0007669"/>
    <property type="project" value="UniProtKB-SubCell"/>
</dbReference>
<evidence type="ECO:0000256" key="11">
    <source>
        <dbReference type="SAM" id="Phobius"/>
    </source>
</evidence>
<organism evidence="13 14">
    <name type="scientific">Stenotrophomonas rhizophila</name>
    <dbReference type="NCBI Taxonomy" id="216778"/>
    <lineage>
        <taxon>Bacteria</taxon>
        <taxon>Pseudomonadati</taxon>
        <taxon>Pseudomonadota</taxon>
        <taxon>Gammaproteobacteria</taxon>
        <taxon>Lysobacterales</taxon>
        <taxon>Lysobacteraceae</taxon>
        <taxon>Stenotrophomonas</taxon>
    </lineage>
</organism>
<keyword evidence="10 11" id="KW-0472">Membrane</keyword>
<evidence type="ECO:0000256" key="2">
    <source>
        <dbReference type="ARBA" id="ARBA00022475"/>
    </source>
</evidence>
<evidence type="ECO:0000256" key="7">
    <source>
        <dbReference type="ARBA" id="ARBA00022985"/>
    </source>
</evidence>
<dbReference type="GO" id="GO:0009245">
    <property type="term" value="P:lipid A biosynthetic process"/>
    <property type="evidence" value="ECO:0007669"/>
    <property type="project" value="UniProtKB-KW"/>
</dbReference>
<gene>
    <name evidence="13" type="ORF">F9K92_12115</name>
</gene>
<evidence type="ECO:0000256" key="3">
    <source>
        <dbReference type="ARBA" id="ARBA00022516"/>
    </source>
</evidence>
<keyword evidence="5" id="KW-0441">Lipid A biosynthesis</keyword>
<dbReference type="Proteomes" id="UP000449004">
    <property type="component" value="Unassembled WGS sequence"/>
</dbReference>
<evidence type="ECO:0000313" key="13">
    <source>
        <dbReference type="EMBL" id="KAB7629949.1"/>
    </source>
</evidence>
<proteinExistence type="predicted"/>
<reference evidence="13 14" key="1">
    <citation type="submission" date="2019-10" db="EMBL/GenBank/DDBJ databases">
        <title>Halotolerant bacteria associated to Saharan-endemic halophytes Stipa tenacissima L. and Atriplex halimus L mitigate salt stress and promote growth of tomato plants.</title>
        <authorList>
            <person name="Dif G."/>
        </authorList>
    </citation>
    <scope>NUCLEOTIDE SEQUENCE [LARGE SCALE GENOMIC DNA]</scope>
    <source>
        <strain evidence="13 14">IS26</strain>
    </source>
</reference>
<dbReference type="InterPro" id="IPR000620">
    <property type="entry name" value="EamA_dom"/>
</dbReference>
<dbReference type="PANTHER" id="PTHR30561">
    <property type="entry name" value="SMR FAMILY PROTON-DEPENDENT DRUG EFFLUX TRANSPORTER SUGE"/>
    <property type="match status" value="1"/>
</dbReference>
<evidence type="ECO:0000259" key="12">
    <source>
        <dbReference type="Pfam" id="PF00892"/>
    </source>
</evidence>
<evidence type="ECO:0000256" key="6">
    <source>
        <dbReference type="ARBA" id="ARBA00022692"/>
    </source>
</evidence>
<feature type="transmembrane region" description="Helical" evidence="11">
    <location>
        <begin position="80"/>
        <end position="99"/>
    </location>
</feature>
<name>A0A7V7YFB8_9GAMM</name>
<sequence>MSKVFPWLMVGMTILLTSYGQLVIKWQASIFEPADAGILAKLPNVLQLLLQPWVISAFVSAFAASLCWMLAVSRLELSKAYPFMALNFLLVCILAIPIFGESLTLAKGVGLVTVIIGLVIISQG</sequence>
<keyword evidence="6 11" id="KW-0812">Transmembrane</keyword>
<keyword evidence="4" id="KW-0997">Cell inner membrane</keyword>
<keyword evidence="8 11" id="KW-1133">Transmembrane helix</keyword>
<evidence type="ECO:0000256" key="10">
    <source>
        <dbReference type="ARBA" id="ARBA00023136"/>
    </source>
</evidence>
<dbReference type="InterPro" id="IPR037185">
    <property type="entry name" value="EmrE-like"/>
</dbReference>
<dbReference type="PANTHER" id="PTHR30561:SF9">
    <property type="entry name" value="4-AMINO-4-DEOXY-L-ARABINOSE-PHOSPHOUNDECAPRENOL FLIPPASE SUBUNIT ARNF-RELATED"/>
    <property type="match status" value="1"/>
</dbReference>
<evidence type="ECO:0000256" key="8">
    <source>
        <dbReference type="ARBA" id="ARBA00022989"/>
    </source>
</evidence>
<feature type="domain" description="EamA" evidence="12">
    <location>
        <begin position="51"/>
        <end position="122"/>
    </location>
</feature>
<dbReference type="Pfam" id="PF00892">
    <property type="entry name" value="EamA"/>
    <property type="match status" value="1"/>
</dbReference>
<dbReference type="GO" id="GO:0009103">
    <property type="term" value="P:lipopolysaccharide biosynthetic process"/>
    <property type="evidence" value="ECO:0007669"/>
    <property type="project" value="UniProtKB-KW"/>
</dbReference>
<evidence type="ECO:0000256" key="4">
    <source>
        <dbReference type="ARBA" id="ARBA00022519"/>
    </source>
</evidence>
<protein>
    <submittedName>
        <fullName evidence="13">EamA family transporter</fullName>
    </submittedName>
</protein>
<evidence type="ECO:0000313" key="14">
    <source>
        <dbReference type="Proteomes" id="UP000449004"/>
    </source>
</evidence>
<keyword evidence="7" id="KW-0448">Lipopolysaccharide biosynthesis</keyword>
<accession>A0A7V7YFB8</accession>
<comment type="subcellular location">
    <subcellularLocation>
        <location evidence="1">Cell membrane</location>
        <topology evidence="1">Multi-pass membrane protein</topology>
    </subcellularLocation>
</comment>
<dbReference type="SUPFAM" id="SSF103481">
    <property type="entry name" value="Multidrug resistance efflux transporter EmrE"/>
    <property type="match status" value="1"/>
</dbReference>
<dbReference type="EMBL" id="WELC01000014">
    <property type="protein sequence ID" value="KAB7629949.1"/>
    <property type="molecule type" value="Genomic_DNA"/>
</dbReference>
<keyword evidence="2" id="KW-1003">Cell membrane</keyword>
<comment type="caution">
    <text evidence="13">The sequence shown here is derived from an EMBL/GenBank/DDBJ whole genome shotgun (WGS) entry which is preliminary data.</text>
</comment>